<reference evidence="1" key="1">
    <citation type="submission" date="2019-12" db="EMBL/GenBank/DDBJ databases">
        <title>Genome sequencing and annotation of Brassica cretica.</title>
        <authorList>
            <person name="Studholme D.J."/>
            <person name="Sarris P."/>
        </authorList>
    </citation>
    <scope>NUCLEOTIDE SEQUENCE</scope>
    <source>
        <strain evidence="1">PFS-109/04</strain>
        <tissue evidence="1">Leaf</tissue>
    </source>
</reference>
<accession>A0A3N6TR54</accession>
<dbReference type="EMBL" id="QGKX02001521">
    <property type="protein sequence ID" value="KAF3509507.1"/>
    <property type="molecule type" value="Genomic_DNA"/>
</dbReference>
<proteinExistence type="predicted"/>
<sequence length="61" mass="6604">MLNPIANLISFVLKSADYYEGNAGVMAFVLSSVDGCKAFTTRVLPEAAKQLALKFYADLTD</sequence>
<gene>
    <name evidence="1" type="ORF">F2Q69_00002483</name>
</gene>
<evidence type="ECO:0000313" key="1">
    <source>
        <dbReference type="EMBL" id="KAF3509507.1"/>
    </source>
</evidence>
<name>A0A3N6TR54_BRACR</name>
<evidence type="ECO:0000313" key="2">
    <source>
        <dbReference type="Proteomes" id="UP000712600"/>
    </source>
</evidence>
<comment type="caution">
    <text evidence="1">The sequence shown here is derived from an EMBL/GenBank/DDBJ whole genome shotgun (WGS) entry which is preliminary data.</text>
</comment>
<organism evidence="1 2">
    <name type="scientific">Brassica cretica</name>
    <name type="common">Mustard</name>
    <dbReference type="NCBI Taxonomy" id="69181"/>
    <lineage>
        <taxon>Eukaryota</taxon>
        <taxon>Viridiplantae</taxon>
        <taxon>Streptophyta</taxon>
        <taxon>Embryophyta</taxon>
        <taxon>Tracheophyta</taxon>
        <taxon>Spermatophyta</taxon>
        <taxon>Magnoliopsida</taxon>
        <taxon>eudicotyledons</taxon>
        <taxon>Gunneridae</taxon>
        <taxon>Pentapetalae</taxon>
        <taxon>rosids</taxon>
        <taxon>malvids</taxon>
        <taxon>Brassicales</taxon>
        <taxon>Brassicaceae</taxon>
        <taxon>Brassiceae</taxon>
        <taxon>Brassica</taxon>
    </lineage>
</organism>
<dbReference type="Proteomes" id="UP000712600">
    <property type="component" value="Unassembled WGS sequence"/>
</dbReference>
<protein>
    <submittedName>
        <fullName evidence="1">Uncharacterized protein</fullName>
    </submittedName>
</protein>
<dbReference type="AlphaFoldDB" id="A0A3N6TR54"/>